<organism evidence="9 10">
    <name type="scientific">Methylomarinum roseum</name>
    <dbReference type="NCBI Taxonomy" id="3067653"/>
    <lineage>
        <taxon>Bacteria</taxon>
        <taxon>Pseudomonadati</taxon>
        <taxon>Pseudomonadota</taxon>
        <taxon>Gammaproteobacteria</taxon>
        <taxon>Methylococcales</taxon>
        <taxon>Methylococcaceae</taxon>
        <taxon>Methylomarinum</taxon>
    </lineage>
</organism>
<keyword evidence="2 8" id="KW-0808">Transferase</keyword>
<dbReference type="NCBIfam" id="NF000658">
    <property type="entry name" value="PRK00029.1"/>
    <property type="match status" value="1"/>
</dbReference>
<proteinExistence type="inferred from homology"/>
<dbReference type="PANTHER" id="PTHR32057:SF14">
    <property type="entry name" value="PROTEIN ADENYLYLTRANSFERASE SELO, MITOCHONDRIAL"/>
    <property type="match status" value="1"/>
</dbReference>
<feature type="binding site" evidence="8">
    <location>
        <position position="287"/>
    </location>
    <ligand>
        <name>Mg(2+)</name>
        <dbReference type="ChEBI" id="CHEBI:18420"/>
    </ligand>
</feature>
<evidence type="ECO:0000256" key="5">
    <source>
        <dbReference type="ARBA" id="ARBA00022741"/>
    </source>
</evidence>
<reference evidence="9 10" key="1">
    <citation type="journal article" date="2024" name="Microbiology">
        <title>Methylomarinum rosea sp. nov., a novel halophilic methanotrophic bacterium from the hypersaline Lake Elton.</title>
        <authorList>
            <person name="Suleimanov R.Z."/>
            <person name="Oshkin I.Y."/>
            <person name="Danilova O.V."/>
            <person name="Suzina N.E."/>
            <person name="Dedysh S.N."/>
        </authorList>
    </citation>
    <scope>NUCLEOTIDE SEQUENCE [LARGE SCALE GENOMIC DNA]</scope>
    <source>
        <strain evidence="9 10">Ch1-1</strain>
    </source>
</reference>
<feature type="binding site" evidence="8">
    <location>
        <position position="115"/>
    </location>
    <ligand>
        <name>ATP</name>
        <dbReference type="ChEBI" id="CHEBI:30616"/>
    </ligand>
</feature>
<evidence type="ECO:0000256" key="1">
    <source>
        <dbReference type="ARBA" id="ARBA00009747"/>
    </source>
</evidence>
<feature type="binding site" evidence="8">
    <location>
        <position position="296"/>
    </location>
    <ligand>
        <name>Mg(2+)</name>
        <dbReference type="ChEBI" id="CHEBI:18420"/>
    </ligand>
</feature>
<dbReference type="EC" id="2.7.7.-" evidence="8"/>
<dbReference type="InterPro" id="IPR003846">
    <property type="entry name" value="SelO"/>
</dbReference>
<feature type="binding site" evidence="8">
    <location>
        <position position="112"/>
    </location>
    <ligand>
        <name>ATP</name>
        <dbReference type="ChEBI" id="CHEBI:30616"/>
    </ligand>
</feature>
<feature type="binding site" evidence="8">
    <location>
        <position position="135"/>
    </location>
    <ligand>
        <name>ATP</name>
        <dbReference type="ChEBI" id="CHEBI:30616"/>
    </ligand>
</feature>
<dbReference type="Pfam" id="PF02696">
    <property type="entry name" value="SelO"/>
    <property type="match status" value="1"/>
</dbReference>
<dbReference type="EMBL" id="CP157743">
    <property type="protein sequence ID" value="XBS19219.1"/>
    <property type="molecule type" value="Genomic_DNA"/>
</dbReference>
<dbReference type="PANTHER" id="PTHR32057">
    <property type="entry name" value="PROTEIN ADENYLYLTRANSFERASE SELO, MITOCHONDRIAL"/>
    <property type="match status" value="1"/>
</dbReference>
<evidence type="ECO:0000256" key="2">
    <source>
        <dbReference type="ARBA" id="ARBA00022679"/>
    </source>
</evidence>
<evidence type="ECO:0000313" key="10">
    <source>
        <dbReference type="Proteomes" id="UP001225378"/>
    </source>
</evidence>
<feature type="binding site" evidence="8">
    <location>
        <position position="205"/>
    </location>
    <ligand>
        <name>ATP</name>
        <dbReference type="ChEBI" id="CHEBI:30616"/>
    </ligand>
</feature>
<keyword evidence="4 8" id="KW-0479">Metal-binding</keyword>
<dbReference type="GO" id="GO:0005524">
    <property type="term" value="F:ATP binding"/>
    <property type="evidence" value="ECO:0007669"/>
    <property type="project" value="UniProtKB-UniRule"/>
</dbReference>
<evidence type="ECO:0000256" key="8">
    <source>
        <dbReference type="HAMAP-Rule" id="MF_00692"/>
    </source>
</evidence>
<evidence type="ECO:0000256" key="3">
    <source>
        <dbReference type="ARBA" id="ARBA00022695"/>
    </source>
</evidence>
<feature type="binding site" evidence="8">
    <location>
        <position position="148"/>
    </location>
    <ligand>
        <name>ATP</name>
        <dbReference type="ChEBI" id="CHEBI:30616"/>
    </ligand>
</feature>
<keyword evidence="7 8" id="KW-0460">Magnesium</keyword>
<feature type="binding site" evidence="8">
    <location>
        <position position="147"/>
    </location>
    <ligand>
        <name>ATP</name>
        <dbReference type="ChEBI" id="CHEBI:30616"/>
    </ligand>
</feature>
<comment type="catalytic activity">
    <reaction evidence="8">
        <text>L-tyrosyl-[protein] + ATP = O-(5'-adenylyl)-L-tyrosyl-[protein] + diphosphate</text>
        <dbReference type="Rhea" id="RHEA:54288"/>
        <dbReference type="Rhea" id="RHEA-COMP:10136"/>
        <dbReference type="Rhea" id="RHEA-COMP:13846"/>
        <dbReference type="ChEBI" id="CHEBI:30616"/>
        <dbReference type="ChEBI" id="CHEBI:33019"/>
        <dbReference type="ChEBI" id="CHEBI:46858"/>
        <dbReference type="ChEBI" id="CHEBI:83624"/>
        <dbReference type="EC" id="2.7.7.108"/>
    </reaction>
</comment>
<dbReference type="EC" id="2.7.7.108" evidence="8"/>
<comment type="catalytic activity">
    <reaction evidence="8">
        <text>L-seryl-[protein] + UTP = O-(5'-uridylyl)-L-seryl-[protein] + diphosphate</text>
        <dbReference type="Rhea" id="RHEA:64604"/>
        <dbReference type="Rhea" id="RHEA-COMP:9863"/>
        <dbReference type="Rhea" id="RHEA-COMP:16635"/>
        <dbReference type="ChEBI" id="CHEBI:29999"/>
        <dbReference type="ChEBI" id="CHEBI:33019"/>
        <dbReference type="ChEBI" id="CHEBI:46398"/>
        <dbReference type="ChEBI" id="CHEBI:156051"/>
    </reaction>
</comment>
<sequence length="544" mass="61711">MMRNNSQSSIGLDNLVFDNRFIQELPADPETENYRRQVTGACYSRVFPTPAIQPALVSYSQEMAEQLGLNAGDCESDHFAQVFAGNRLLTGMEPYASCYGGHQFGHWAGQLGDGRAINLGEVVNQNNQRWTLQLKGAGPTPYSRTADGLAVLRSSVREFICSEAMHHLGVPTTRALSLTLTGEQVVRDMFYDGNPQSEPGAVVCRAAPSFTRFGNFQIFAARGETDLLRQFTDFTIRTDFPHLMNRSGQLGKDIYLRWFEEICRTTAEMIVHWQRVGFVHGVMNTDNMSILGLTIDYGPYGWLDHYDPDWTPNTTDATHRRYRYGQQPQIALWNLVQLANAIYPLIEEAAPLEQALGIYQDTFDQGWRVMMAQKLGFDTFDPKTDEALCQALSTLLTEVETDMSIFYRKLALLEVDSDIDRLSDEQLLKPLMDAYYQPDAINDAVQAKVADWLRKYLYRLQQEGAVQADKKQRMNAANPKYVFRNYLAQLAIDKAEQGDFALVNELLGVLRKPYQEQPDKEQYAVKRPDWARQRPGCSMLSCSS</sequence>
<keyword evidence="10" id="KW-1185">Reference proteome</keyword>
<feature type="active site" description="Proton acceptor" evidence="8">
    <location>
        <position position="286"/>
    </location>
</feature>
<feature type="binding site" evidence="8">
    <location>
        <position position="212"/>
    </location>
    <ligand>
        <name>ATP</name>
        <dbReference type="ChEBI" id="CHEBI:30616"/>
    </ligand>
</feature>
<comment type="catalytic activity">
    <reaction evidence="8">
        <text>L-histidyl-[protein] + UTP = N(tele)-(5'-uridylyl)-L-histidyl-[protein] + diphosphate</text>
        <dbReference type="Rhea" id="RHEA:83891"/>
        <dbReference type="Rhea" id="RHEA-COMP:9745"/>
        <dbReference type="Rhea" id="RHEA-COMP:20239"/>
        <dbReference type="ChEBI" id="CHEBI:29979"/>
        <dbReference type="ChEBI" id="CHEBI:33019"/>
        <dbReference type="ChEBI" id="CHEBI:46398"/>
        <dbReference type="ChEBI" id="CHEBI:233474"/>
    </reaction>
</comment>
<evidence type="ECO:0000256" key="6">
    <source>
        <dbReference type="ARBA" id="ARBA00022840"/>
    </source>
</evidence>
<dbReference type="GO" id="GO:0000287">
    <property type="term" value="F:magnesium ion binding"/>
    <property type="evidence" value="ECO:0007669"/>
    <property type="project" value="UniProtKB-UniRule"/>
</dbReference>
<evidence type="ECO:0000313" key="9">
    <source>
        <dbReference type="EMBL" id="XBS19219.1"/>
    </source>
</evidence>
<keyword evidence="3 8" id="KW-0548">Nucleotidyltransferase</keyword>
<comment type="function">
    <text evidence="8">Nucleotidyltransferase involved in the post-translational modification of proteins. It can catalyze the addition of adenosine monophosphate (AMP) or uridine monophosphate (UMP) to a protein, resulting in modifications known as AMPylation and UMPylation.</text>
</comment>
<dbReference type="GO" id="GO:0030145">
    <property type="term" value="F:manganese ion binding"/>
    <property type="evidence" value="ECO:0007669"/>
    <property type="project" value="UniProtKB-UniRule"/>
</dbReference>
<dbReference type="KEGG" id="mech:Q9L42_012670"/>
<comment type="catalytic activity">
    <reaction evidence="8">
        <text>L-threonyl-[protein] + ATP = 3-O-(5'-adenylyl)-L-threonyl-[protein] + diphosphate</text>
        <dbReference type="Rhea" id="RHEA:54292"/>
        <dbReference type="Rhea" id="RHEA-COMP:11060"/>
        <dbReference type="Rhea" id="RHEA-COMP:13847"/>
        <dbReference type="ChEBI" id="CHEBI:30013"/>
        <dbReference type="ChEBI" id="CHEBI:30616"/>
        <dbReference type="ChEBI" id="CHEBI:33019"/>
        <dbReference type="ChEBI" id="CHEBI:138113"/>
        <dbReference type="EC" id="2.7.7.108"/>
    </reaction>
</comment>
<comment type="catalytic activity">
    <reaction evidence="8">
        <text>L-seryl-[protein] + ATP = 3-O-(5'-adenylyl)-L-seryl-[protein] + diphosphate</text>
        <dbReference type="Rhea" id="RHEA:58120"/>
        <dbReference type="Rhea" id="RHEA-COMP:9863"/>
        <dbReference type="Rhea" id="RHEA-COMP:15073"/>
        <dbReference type="ChEBI" id="CHEBI:29999"/>
        <dbReference type="ChEBI" id="CHEBI:30616"/>
        <dbReference type="ChEBI" id="CHEBI:33019"/>
        <dbReference type="ChEBI" id="CHEBI:142516"/>
        <dbReference type="EC" id="2.7.7.108"/>
    </reaction>
</comment>
<name>A0AAU7NQF4_9GAMM</name>
<comment type="similarity">
    <text evidence="1 8">Belongs to the SELO family.</text>
</comment>
<keyword evidence="5 8" id="KW-0547">Nucleotide-binding</keyword>
<dbReference type="HAMAP" id="MF_00692">
    <property type="entry name" value="SelO"/>
    <property type="match status" value="1"/>
</dbReference>
<comment type="catalytic activity">
    <reaction evidence="8">
        <text>L-tyrosyl-[protein] + UTP = O-(5'-uridylyl)-L-tyrosyl-[protein] + diphosphate</text>
        <dbReference type="Rhea" id="RHEA:83887"/>
        <dbReference type="Rhea" id="RHEA-COMP:10136"/>
        <dbReference type="Rhea" id="RHEA-COMP:20238"/>
        <dbReference type="ChEBI" id="CHEBI:33019"/>
        <dbReference type="ChEBI" id="CHEBI:46398"/>
        <dbReference type="ChEBI" id="CHEBI:46858"/>
        <dbReference type="ChEBI" id="CHEBI:90602"/>
    </reaction>
</comment>
<keyword evidence="8" id="KW-0464">Manganese</keyword>
<comment type="cofactor">
    <cofactor evidence="8">
        <name>Mg(2+)</name>
        <dbReference type="ChEBI" id="CHEBI:18420"/>
    </cofactor>
    <cofactor evidence="8">
        <name>Mn(2+)</name>
        <dbReference type="ChEBI" id="CHEBI:29035"/>
    </cofactor>
</comment>
<protein>
    <recommendedName>
        <fullName evidence="8">Protein nucleotidyltransferase YdiU</fullName>
        <ecNumber evidence="8">2.7.7.-</ecNumber>
    </recommendedName>
    <alternativeName>
        <fullName evidence="8">Protein adenylyltransferase YdiU</fullName>
        <ecNumber evidence="8">2.7.7.108</ecNumber>
    </alternativeName>
    <alternativeName>
        <fullName evidence="8">Protein uridylyltransferase YdiU</fullName>
        <ecNumber evidence="8">2.7.7.-</ecNumber>
    </alternativeName>
</protein>
<dbReference type="Proteomes" id="UP001225378">
    <property type="component" value="Chromosome"/>
</dbReference>
<evidence type="ECO:0000256" key="7">
    <source>
        <dbReference type="ARBA" id="ARBA00022842"/>
    </source>
</evidence>
<dbReference type="GO" id="GO:0070733">
    <property type="term" value="F:AMPylase activity"/>
    <property type="evidence" value="ECO:0007669"/>
    <property type="project" value="UniProtKB-EC"/>
</dbReference>
<keyword evidence="6 8" id="KW-0067">ATP-binding</keyword>
<feature type="binding site" evidence="8">
    <location>
        <position position="296"/>
    </location>
    <ligand>
        <name>ATP</name>
        <dbReference type="ChEBI" id="CHEBI:30616"/>
    </ligand>
</feature>
<dbReference type="AlphaFoldDB" id="A0AAU7NQF4"/>
<feature type="binding site" evidence="8">
    <location>
        <position position="114"/>
    </location>
    <ligand>
        <name>ATP</name>
        <dbReference type="ChEBI" id="CHEBI:30616"/>
    </ligand>
</feature>
<evidence type="ECO:0000256" key="4">
    <source>
        <dbReference type="ARBA" id="ARBA00022723"/>
    </source>
</evidence>
<accession>A0AAU7NQF4</accession>
<gene>
    <name evidence="8" type="primary">ydiU</name>
    <name evidence="8" type="synonym">selO</name>
    <name evidence="9" type="ORF">Q9L42_012670</name>
</gene>